<evidence type="ECO:0000256" key="3">
    <source>
        <dbReference type="ARBA" id="ARBA00022475"/>
    </source>
</evidence>
<evidence type="ECO:0008006" key="10">
    <source>
        <dbReference type="Google" id="ProtNLM"/>
    </source>
</evidence>
<name>A0A7Z9D7H1_9MICC</name>
<feature type="transmembrane region" description="Helical" evidence="7">
    <location>
        <begin position="61"/>
        <end position="81"/>
    </location>
</feature>
<keyword evidence="4 7" id="KW-0812">Transmembrane</keyword>
<keyword evidence="3" id="KW-1003">Cell membrane</keyword>
<dbReference type="PANTHER" id="PTHR33884">
    <property type="entry name" value="UPF0410 PROTEIN YMGE"/>
    <property type="match status" value="1"/>
</dbReference>
<organism evidence="8 9">
    <name type="scientific">Rothia aeria</name>
    <dbReference type="NCBI Taxonomy" id="172042"/>
    <lineage>
        <taxon>Bacteria</taxon>
        <taxon>Bacillati</taxon>
        <taxon>Actinomycetota</taxon>
        <taxon>Actinomycetes</taxon>
        <taxon>Micrococcales</taxon>
        <taxon>Micrococcaceae</taxon>
        <taxon>Rothia</taxon>
    </lineage>
</organism>
<evidence type="ECO:0000256" key="4">
    <source>
        <dbReference type="ARBA" id="ARBA00022692"/>
    </source>
</evidence>
<evidence type="ECO:0000256" key="5">
    <source>
        <dbReference type="ARBA" id="ARBA00022989"/>
    </source>
</evidence>
<dbReference type="AlphaFoldDB" id="A0A7Z9D7H1"/>
<evidence type="ECO:0000256" key="6">
    <source>
        <dbReference type="ARBA" id="ARBA00023136"/>
    </source>
</evidence>
<dbReference type="RefSeq" id="WP_037234743.1">
    <property type="nucleotide sequence ID" value="NZ_CAJPQC010000020.1"/>
</dbReference>
<evidence type="ECO:0000313" key="8">
    <source>
        <dbReference type="EMBL" id="VEI23658.1"/>
    </source>
</evidence>
<evidence type="ECO:0000313" key="9">
    <source>
        <dbReference type="Proteomes" id="UP000282386"/>
    </source>
</evidence>
<comment type="subcellular location">
    <subcellularLocation>
        <location evidence="1">Cell membrane</location>
        <topology evidence="1">Multi-pass membrane protein</topology>
    </subcellularLocation>
</comment>
<feature type="transmembrane region" description="Helical" evidence="7">
    <location>
        <begin position="6"/>
        <end position="22"/>
    </location>
</feature>
<accession>A0A7Z9D7H1</accession>
<reference evidence="8 9" key="1">
    <citation type="submission" date="2018-12" db="EMBL/GenBank/DDBJ databases">
        <authorList>
            <consortium name="Pathogen Informatics"/>
        </authorList>
    </citation>
    <scope>NUCLEOTIDE SEQUENCE [LARGE SCALE GENOMIC DNA]</scope>
    <source>
        <strain evidence="8 9">NCTC10207</strain>
    </source>
</reference>
<dbReference type="InterPro" id="IPR007341">
    <property type="entry name" value="Transgly_assoc"/>
</dbReference>
<dbReference type="Pfam" id="PF04226">
    <property type="entry name" value="Transgly_assoc"/>
    <property type="match status" value="1"/>
</dbReference>
<sequence>MGTIIGSIITGAIIGALARVFMPGRQNISIIWTIILGAIGAFVGTWVAGFFGVARTAGIDWIRWALSVLAAMLAISVYLGVTGRK</sequence>
<gene>
    <name evidence="8" type="ORF">NCTC10207_01662</name>
</gene>
<evidence type="ECO:0000256" key="1">
    <source>
        <dbReference type="ARBA" id="ARBA00004651"/>
    </source>
</evidence>
<keyword evidence="5 7" id="KW-1133">Transmembrane helix</keyword>
<dbReference type="GO" id="GO:0005886">
    <property type="term" value="C:plasma membrane"/>
    <property type="evidence" value="ECO:0007669"/>
    <property type="project" value="UniProtKB-SubCell"/>
</dbReference>
<dbReference type="EMBL" id="LR134479">
    <property type="protein sequence ID" value="VEI23658.1"/>
    <property type="molecule type" value="Genomic_DNA"/>
</dbReference>
<feature type="transmembrane region" description="Helical" evidence="7">
    <location>
        <begin position="29"/>
        <end position="49"/>
    </location>
</feature>
<comment type="similarity">
    <text evidence="2">Belongs to the UPF0410 family.</text>
</comment>
<keyword evidence="6 7" id="KW-0472">Membrane</keyword>
<dbReference type="Proteomes" id="UP000282386">
    <property type="component" value="Chromosome"/>
</dbReference>
<protein>
    <recommendedName>
        <fullName evidence="10">Transglycosylase associated protein</fullName>
    </recommendedName>
</protein>
<evidence type="ECO:0000256" key="7">
    <source>
        <dbReference type="SAM" id="Phobius"/>
    </source>
</evidence>
<dbReference type="PANTHER" id="PTHR33884:SF3">
    <property type="entry name" value="UPF0410 PROTEIN YMGE"/>
    <property type="match status" value="1"/>
</dbReference>
<proteinExistence type="inferred from homology"/>
<evidence type="ECO:0000256" key="2">
    <source>
        <dbReference type="ARBA" id="ARBA00011006"/>
    </source>
</evidence>